<feature type="transmembrane region" description="Helical" evidence="1">
    <location>
        <begin position="87"/>
        <end position="107"/>
    </location>
</feature>
<proteinExistence type="predicted"/>
<keyword evidence="1" id="KW-1133">Transmembrane helix</keyword>
<dbReference type="GO" id="GO:0071782">
    <property type="term" value="C:endoplasmic reticulum tubular network"/>
    <property type="evidence" value="ECO:0007669"/>
    <property type="project" value="TreeGrafter"/>
</dbReference>
<organism evidence="2">
    <name type="scientific">Oryza meridionalis</name>
    <dbReference type="NCBI Taxonomy" id="40149"/>
    <lineage>
        <taxon>Eukaryota</taxon>
        <taxon>Viridiplantae</taxon>
        <taxon>Streptophyta</taxon>
        <taxon>Embryophyta</taxon>
        <taxon>Tracheophyta</taxon>
        <taxon>Spermatophyta</taxon>
        <taxon>Magnoliopsida</taxon>
        <taxon>Liliopsida</taxon>
        <taxon>Poales</taxon>
        <taxon>Poaceae</taxon>
        <taxon>BOP clade</taxon>
        <taxon>Oryzoideae</taxon>
        <taxon>Oryzeae</taxon>
        <taxon>Oryzinae</taxon>
        <taxon>Oryza</taxon>
    </lineage>
</organism>
<keyword evidence="1" id="KW-0812">Transmembrane</keyword>
<dbReference type="AlphaFoldDB" id="A0A0E0CTH5"/>
<reference evidence="2" key="1">
    <citation type="submission" date="2015-04" db="UniProtKB">
        <authorList>
            <consortium name="EnsemblPlants"/>
        </authorList>
    </citation>
    <scope>IDENTIFICATION</scope>
</reference>
<accession>A0A0E0CTH5</accession>
<evidence type="ECO:0000313" key="3">
    <source>
        <dbReference type="Proteomes" id="UP000008021"/>
    </source>
</evidence>
<dbReference type="GO" id="GO:0071786">
    <property type="term" value="P:endoplasmic reticulum tubular network organization"/>
    <property type="evidence" value="ECO:0007669"/>
    <property type="project" value="InterPro"/>
</dbReference>
<feature type="transmembrane region" description="Helical" evidence="1">
    <location>
        <begin position="52"/>
        <end position="71"/>
    </location>
</feature>
<evidence type="ECO:0000313" key="2">
    <source>
        <dbReference type="EnsemblPlants" id="OMERI02G36090.1"/>
    </source>
</evidence>
<evidence type="ECO:0000256" key="1">
    <source>
        <dbReference type="SAM" id="Phobius"/>
    </source>
</evidence>
<keyword evidence="1" id="KW-0472">Membrane</keyword>
<dbReference type="HOGENOM" id="CLU_991705_0_0_1"/>
<name>A0A0E0CTH5_9ORYZ</name>
<dbReference type="PANTHER" id="PTHR22166">
    <property type="entry name" value="ENDOPLASMIC RETICULUM JUNCTION FORMATION PROTEIN LUNAPARK"/>
    <property type="match status" value="1"/>
</dbReference>
<sequence>MARQLPRTGSFSGVWWKLGDDADEQRRLADEEAAVKASIQRRHATARVIRRTIAFTSFTLEAAGLFVYGLWTARIKTAANKTKKKKLLLGVLVSMPAFAALLFAAIARFHKFIDAKDQQKLDRLRAERNKAKMGHSRGSHHNMQKLLLTHNTQWGPHLFIILFFLTHAAERRNDATAQAGTARRVAEKAAALRQGLTAGDGEVRRIGASWRTGAWRRRAAAGAATALVARTWTSSAPMRAAAKLKTGTAKSCTQKQQLTGQQQRQLTDAVETAAYSCRTSG</sequence>
<protein>
    <submittedName>
        <fullName evidence="2">Uncharacterized protein</fullName>
    </submittedName>
</protein>
<dbReference type="EnsemblPlants" id="OMERI02G36090.1">
    <property type="protein sequence ID" value="OMERI02G36090.1"/>
    <property type="gene ID" value="OMERI02G36090"/>
</dbReference>
<dbReference type="InterPro" id="IPR040115">
    <property type="entry name" value="Lnp"/>
</dbReference>
<dbReference type="PANTHER" id="PTHR22166:SF26">
    <property type="entry name" value="OS02G0830500 PROTEIN"/>
    <property type="match status" value="1"/>
</dbReference>
<dbReference type="STRING" id="40149.A0A0E0CTH5"/>
<dbReference type="Gramene" id="OMERI02G36090.1">
    <property type="protein sequence ID" value="OMERI02G36090.1"/>
    <property type="gene ID" value="OMERI02G36090"/>
</dbReference>
<dbReference type="Proteomes" id="UP000008021">
    <property type="component" value="Chromosome 2"/>
</dbReference>
<keyword evidence="3" id="KW-1185">Reference proteome</keyword>
<reference evidence="2" key="2">
    <citation type="submission" date="2018-05" db="EMBL/GenBank/DDBJ databases">
        <title>OmerRS3 (Oryza meridionalis Reference Sequence Version 3).</title>
        <authorList>
            <person name="Zhang J."/>
            <person name="Kudrna D."/>
            <person name="Lee S."/>
            <person name="Talag J."/>
            <person name="Welchert J."/>
            <person name="Wing R.A."/>
        </authorList>
    </citation>
    <scope>NUCLEOTIDE SEQUENCE [LARGE SCALE GENOMIC DNA]</scope>
    <source>
        <strain evidence="2">cv. OR44</strain>
    </source>
</reference>